<dbReference type="PROSITE" id="PS50261">
    <property type="entry name" value="G_PROTEIN_RECEP_F2_4"/>
    <property type="match status" value="1"/>
</dbReference>
<reference evidence="8" key="1">
    <citation type="journal article" date="2017" name="Genome Biol.">
        <title>Comparative genomics reveals high biological diversity and specific adaptations in the industrially and medically important fungal genus Aspergillus.</title>
        <authorList>
            <person name="de Vries R.P."/>
            <person name="Riley R."/>
            <person name="Wiebenga A."/>
            <person name="Aguilar-Osorio G."/>
            <person name="Amillis S."/>
            <person name="Uchima C.A."/>
            <person name="Anderluh G."/>
            <person name="Asadollahi M."/>
            <person name="Askin M."/>
            <person name="Barry K."/>
            <person name="Battaglia E."/>
            <person name="Bayram O."/>
            <person name="Benocci T."/>
            <person name="Braus-Stromeyer S.A."/>
            <person name="Caldana C."/>
            <person name="Canovas D."/>
            <person name="Cerqueira G.C."/>
            <person name="Chen F."/>
            <person name="Chen W."/>
            <person name="Choi C."/>
            <person name="Clum A."/>
            <person name="Dos Santos R.A."/>
            <person name="Damasio A.R."/>
            <person name="Diallinas G."/>
            <person name="Emri T."/>
            <person name="Fekete E."/>
            <person name="Flipphi M."/>
            <person name="Freyberg S."/>
            <person name="Gallo A."/>
            <person name="Gournas C."/>
            <person name="Habgood R."/>
            <person name="Hainaut M."/>
            <person name="Harispe M.L."/>
            <person name="Henrissat B."/>
            <person name="Hilden K.S."/>
            <person name="Hope R."/>
            <person name="Hossain A."/>
            <person name="Karabika E."/>
            <person name="Karaffa L."/>
            <person name="Karanyi Z."/>
            <person name="Krasevec N."/>
            <person name="Kuo A."/>
            <person name="Kusch H."/>
            <person name="LaButti K."/>
            <person name="Lagendijk E.L."/>
            <person name="Lapidus A."/>
            <person name="Levasseur A."/>
            <person name="Lindquist E."/>
            <person name="Lipzen A."/>
            <person name="Logrieco A.F."/>
            <person name="MacCabe A."/>
            <person name="Maekelae M.R."/>
            <person name="Malavazi I."/>
            <person name="Melin P."/>
            <person name="Meyer V."/>
            <person name="Mielnichuk N."/>
            <person name="Miskei M."/>
            <person name="Molnar A.P."/>
            <person name="Mule G."/>
            <person name="Ngan C.Y."/>
            <person name="Orejas M."/>
            <person name="Orosz E."/>
            <person name="Ouedraogo J.P."/>
            <person name="Overkamp K.M."/>
            <person name="Park H.-S."/>
            <person name="Perrone G."/>
            <person name="Piumi F."/>
            <person name="Punt P.J."/>
            <person name="Ram A.F."/>
            <person name="Ramon A."/>
            <person name="Rauscher S."/>
            <person name="Record E."/>
            <person name="Riano-Pachon D.M."/>
            <person name="Robert V."/>
            <person name="Roehrig J."/>
            <person name="Ruller R."/>
            <person name="Salamov A."/>
            <person name="Salih N.S."/>
            <person name="Samson R.A."/>
            <person name="Sandor E."/>
            <person name="Sanguinetti M."/>
            <person name="Schuetze T."/>
            <person name="Sepcic K."/>
            <person name="Shelest E."/>
            <person name="Sherlock G."/>
            <person name="Sophianopoulou V."/>
            <person name="Squina F.M."/>
            <person name="Sun H."/>
            <person name="Susca A."/>
            <person name="Todd R.B."/>
            <person name="Tsang A."/>
            <person name="Unkles S.E."/>
            <person name="van de Wiele N."/>
            <person name="van Rossen-Uffink D."/>
            <person name="Oliveira J.V."/>
            <person name="Vesth T.C."/>
            <person name="Visser J."/>
            <person name="Yu J.-H."/>
            <person name="Zhou M."/>
            <person name="Andersen M.R."/>
            <person name="Archer D.B."/>
            <person name="Baker S.E."/>
            <person name="Benoit I."/>
            <person name="Brakhage A.A."/>
            <person name="Braus G.H."/>
            <person name="Fischer R."/>
            <person name="Frisvad J.C."/>
            <person name="Goldman G.H."/>
            <person name="Houbraken J."/>
            <person name="Oakley B."/>
            <person name="Pocsi I."/>
            <person name="Scazzocchio C."/>
            <person name="Seiboth B."/>
            <person name="vanKuyk P.A."/>
            <person name="Wortman J."/>
            <person name="Dyer P.S."/>
            <person name="Grigoriev I.V."/>
        </authorList>
    </citation>
    <scope>NUCLEOTIDE SEQUENCE [LARGE SCALE GENOMIC DNA]</scope>
    <source>
        <strain evidence="8">CBS 583.65</strain>
    </source>
</reference>
<dbReference type="InterPro" id="IPR017981">
    <property type="entry name" value="GPCR_2-like_7TM"/>
</dbReference>
<protein>
    <recommendedName>
        <fullName evidence="6">G-protein coupled receptors family 2 profile 2 domain-containing protein</fullName>
    </recommendedName>
</protein>
<dbReference type="SUPFAM" id="SSF81321">
    <property type="entry name" value="Family A G protein-coupled receptor-like"/>
    <property type="match status" value="1"/>
</dbReference>
<keyword evidence="3 5" id="KW-1133">Transmembrane helix</keyword>
<evidence type="ECO:0000313" key="8">
    <source>
        <dbReference type="Proteomes" id="UP000184073"/>
    </source>
</evidence>
<keyword evidence="4 5" id="KW-0472">Membrane</keyword>
<feature type="transmembrane region" description="Helical" evidence="5">
    <location>
        <begin position="122"/>
        <end position="140"/>
    </location>
</feature>
<feature type="transmembrane region" description="Helical" evidence="5">
    <location>
        <begin position="91"/>
        <end position="110"/>
    </location>
</feature>
<dbReference type="Proteomes" id="UP000184073">
    <property type="component" value="Unassembled WGS sequence"/>
</dbReference>
<evidence type="ECO:0000256" key="3">
    <source>
        <dbReference type="ARBA" id="ARBA00022989"/>
    </source>
</evidence>
<gene>
    <name evidence="7" type="ORF">ASPVEDRAFT_364757</name>
</gene>
<evidence type="ECO:0000256" key="2">
    <source>
        <dbReference type="ARBA" id="ARBA00022692"/>
    </source>
</evidence>
<evidence type="ECO:0000256" key="1">
    <source>
        <dbReference type="ARBA" id="ARBA00004141"/>
    </source>
</evidence>
<accession>A0A1L9Q0N0</accession>
<dbReference type="RefSeq" id="XP_040673096.1">
    <property type="nucleotide sequence ID" value="XM_040811219.1"/>
</dbReference>
<proteinExistence type="predicted"/>
<organism evidence="7 8">
    <name type="scientific">Aspergillus versicolor CBS 583.65</name>
    <dbReference type="NCBI Taxonomy" id="1036611"/>
    <lineage>
        <taxon>Eukaryota</taxon>
        <taxon>Fungi</taxon>
        <taxon>Dikarya</taxon>
        <taxon>Ascomycota</taxon>
        <taxon>Pezizomycotina</taxon>
        <taxon>Eurotiomycetes</taxon>
        <taxon>Eurotiomycetidae</taxon>
        <taxon>Eurotiales</taxon>
        <taxon>Aspergillaceae</taxon>
        <taxon>Aspergillus</taxon>
        <taxon>Aspergillus subgen. Nidulantes</taxon>
    </lineage>
</organism>
<dbReference type="GO" id="GO:0007189">
    <property type="term" value="P:adenylate cyclase-activating G protein-coupled receptor signaling pathway"/>
    <property type="evidence" value="ECO:0007669"/>
    <property type="project" value="TreeGrafter"/>
</dbReference>
<keyword evidence="2 5" id="KW-0812">Transmembrane</keyword>
<feature type="transmembrane region" description="Helical" evidence="5">
    <location>
        <begin position="285"/>
        <end position="307"/>
    </location>
</feature>
<dbReference type="GeneID" id="63726730"/>
<comment type="subcellular location">
    <subcellularLocation>
        <location evidence="1">Membrane</location>
        <topology evidence="1">Multi-pass membrane protein</topology>
    </subcellularLocation>
</comment>
<evidence type="ECO:0000259" key="6">
    <source>
        <dbReference type="PROSITE" id="PS50261"/>
    </source>
</evidence>
<feature type="transmembrane region" description="Helical" evidence="5">
    <location>
        <begin position="51"/>
        <end position="71"/>
    </location>
</feature>
<dbReference type="GO" id="GO:0004930">
    <property type="term" value="F:G protein-coupled receptor activity"/>
    <property type="evidence" value="ECO:0007669"/>
    <property type="project" value="TreeGrafter"/>
</dbReference>
<dbReference type="Pfam" id="PF05462">
    <property type="entry name" value="Dicty_CAR"/>
    <property type="match status" value="1"/>
</dbReference>
<evidence type="ECO:0000313" key="7">
    <source>
        <dbReference type="EMBL" id="OJJ07334.1"/>
    </source>
</evidence>
<evidence type="ECO:0000256" key="4">
    <source>
        <dbReference type="ARBA" id="ARBA00023136"/>
    </source>
</evidence>
<dbReference type="OrthoDB" id="18453at2759"/>
<dbReference type="AlphaFoldDB" id="A0A1L9Q0N0"/>
<sequence>MKLSDHQLHRLSIAGRTASSLSLLGVATIFVTFCYSPNFRSPTHRIMLMNAFYNLFDFIATMISVSGPIAGDESGLCRFQAFCLQMFPVADVLWTLAMTIDVVLVVFYHYEPEALRKLEKKYFAVITTLTFIPAFVFLFVRNAENGPLYGGVTFWCSISPKWVLFRIIFYYGPIWFIIILSFVLYLFIAREIFKLRHELMLTRNDCLALSSTASASNGSVVRTQEDHDGKSFETRIVRRHQSGVSMRKFLLMPFLFFLALLTTWVAATINRIYAFRYPGQEPYALMVSVAALNSLRGFWNGIIFVTLRSKGRR</sequence>
<name>A0A1L9Q0N0_ASPVE</name>
<feature type="domain" description="G-protein coupled receptors family 2 profile 2" evidence="6">
    <location>
        <begin position="8"/>
        <end position="308"/>
    </location>
</feature>
<feature type="transmembrane region" description="Helical" evidence="5">
    <location>
        <begin position="20"/>
        <end position="39"/>
    </location>
</feature>
<evidence type="ECO:0000256" key="5">
    <source>
        <dbReference type="SAM" id="Phobius"/>
    </source>
</evidence>
<dbReference type="GO" id="GO:0007166">
    <property type="term" value="P:cell surface receptor signaling pathway"/>
    <property type="evidence" value="ECO:0007669"/>
    <property type="project" value="InterPro"/>
</dbReference>
<dbReference type="PANTHER" id="PTHR23112:SF0">
    <property type="entry name" value="TRANSMEMBRANE PROTEIN 116"/>
    <property type="match status" value="1"/>
</dbReference>
<dbReference type="VEuPathDB" id="FungiDB:ASPVEDRAFT_364757"/>
<keyword evidence="8" id="KW-1185">Reference proteome</keyword>
<feature type="transmembrane region" description="Helical" evidence="5">
    <location>
        <begin position="167"/>
        <end position="188"/>
    </location>
</feature>
<feature type="transmembrane region" description="Helical" evidence="5">
    <location>
        <begin position="249"/>
        <end position="273"/>
    </location>
</feature>
<dbReference type="EMBL" id="KV878137">
    <property type="protein sequence ID" value="OJJ07334.1"/>
    <property type="molecule type" value="Genomic_DNA"/>
</dbReference>
<dbReference type="PANTHER" id="PTHR23112">
    <property type="entry name" value="G PROTEIN-COUPLED RECEPTOR 157-RELATED"/>
    <property type="match status" value="1"/>
</dbReference>
<dbReference type="GO" id="GO:0005886">
    <property type="term" value="C:plasma membrane"/>
    <property type="evidence" value="ECO:0007669"/>
    <property type="project" value="TreeGrafter"/>
</dbReference>
<dbReference type="Gene3D" id="1.20.1070.10">
    <property type="entry name" value="Rhodopsin 7-helix transmembrane proteins"/>
    <property type="match status" value="1"/>
</dbReference>